<keyword evidence="4" id="KW-0206">Cytoskeleton</keyword>
<evidence type="ECO:0000256" key="5">
    <source>
        <dbReference type="ARBA" id="ARBA00023273"/>
    </source>
</evidence>
<dbReference type="InterPro" id="IPR010796">
    <property type="entry name" value="C2_B9-type_dom"/>
</dbReference>
<dbReference type="GO" id="GO:0005929">
    <property type="term" value="C:cilium"/>
    <property type="evidence" value="ECO:0007669"/>
    <property type="project" value="UniProtKB-ARBA"/>
</dbReference>
<dbReference type="Pfam" id="PF07162">
    <property type="entry name" value="B9-C2"/>
    <property type="match status" value="1"/>
</dbReference>
<dbReference type="AlphaFoldDB" id="A0A8R1HHM7"/>
<reference evidence="6" key="2">
    <citation type="submission" date="2022-06" db="UniProtKB">
        <authorList>
            <consortium name="EnsemblMetazoa"/>
        </authorList>
    </citation>
    <scope>IDENTIFICATION</scope>
    <source>
        <strain evidence="6">DF5081</strain>
    </source>
</reference>
<proteinExistence type="predicted"/>
<evidence type="ECO:0000256" key="3">
    <source>
        <dbReference type="ARBA" id="ARBA00022794"/>
    </source>
</evidence>
<evidence type="ECO:0000313" key="7">
    <source>
        <dbReference type="Proteomes" id="UP000005237"/>
    </source>
</evidence>
<name>A0A8R1HHM7_CAEJA</name>
<keyword evidence="3" id="KW-0970">Cilium biogenesis/degradation</keyword>
<evidence type="ECO:0000256" key="4">
    <source>
        <dbReference type="ARBA" id="ARBA00023212"/>
    </source>
</evidence>
<sequence>MDNTANLTVNVHGNVRLAEFPLQSNICVRLSTVTLGNWNLISGDNIFLSCFSYRGADNSMFIDLPFEFSIQGESPHMCKHFCRVYCFLPESSSILQWMIEKIRSVEAEFVNPLMPATSDNRYVCQTSTKGYVEIEINVGAKEPAAGFQFNSHITELKKSSNVPTSIVELTGMRTIGMNNDNKPNQTGSFSS</sequence>
<protein>
    <submittedName>
        <fullName evidence="6">Uncharacterized protein</fullName>
    </submittedName>
</protein>
<keyword evidence="2" id="KW-0963">Cytoplasm</keyword>
<evidence type="ECO:0000256" key="2">
    <source>
        <dbReference type="ARBA" id="ARBA00022490"/>
    </source>
</evidence>
<accession>A0A8R1HHM7</accession>
<dbReference type="GO" id="GO:0030030">
    <property type="term" value="P:cell projection organization"/>
    <property type="evidence" value="ECO:0007669"/>
    <property type="project" value="UniProtKB-KW"/>
</dbReference>
<keyword evidence="5" id="KW-0966">Cell projection</keyword>
<evidence type="ECO:0000256" key="1">
    <source>
        <dbReference type="ARBA" id="ARBA00004120"/>
    </source>
</evidence>
<keyword evidence="7" id="KW-1185">Reference proteome</keyword>
<comment type="subcellular location">
    <subcellularLocation>
        <location evidence="1">Cytoplasm</location>
        <location evidence="1">Cytoskeleton</location>
        <location evidence="1">Cilium basal body</location>
    </subcellularLocation>
</comment>
<evidence type="ECO:0000313" key="6">
    <source>
        <dbReference type="EnsemblMetazoa" id="CJA00755.1"/>
    </source>
</evidence>
<dbReference type="Proteomes" id="UP000005237">
    <property type="component" value="Unassembled WGS sequence"/>
</dbReference>
<organism evidence="6 7">
    <name type="scientific">Caenorhabditis japonica</name>
    <dbReference type="NCBI Taxonomy" id="281687"/>
    <lineage>
        <taxon>Eukaryota</taxon>
        <taxon>Metazoa</taxon>
        <taxon>Ecdysozoa</taxon>
        <taxon>Nematoda</taxon>
        <taxon>Chromadorea</taxon>
        <taxon>Rhabditida</taxon>
        <taxon>Rhabditina</taxon>
        <taxon>Rhabditomorpha</taxon>
        <taxon>Rhabditoidea</taxon>
        <taxon>Rhabditidae</taxon>
        <taxon>Peloderinae</taxon>
        <taxon>Caenorhabditis</taxon>
    </lineage>
</organism>
<dbReference type="EnsemblMetazoa" id="CJA00755.1">
    <property type="protein sequence ID" value="CJA00755.1"/>
    <property type="gene ID" value="WBGene00119959"/>
</dbReference>
<reference evidence="7" key="1">
    <citation type="submission" date="2010-08" db="EMBL/GenBank/DDBJ databases">
        <authorList>
            <consortium name="Caenorhabditis japonica Sequencing Consortium"/>
            <person name="Wilson R.K."/>
        </authorList>
    </citation>
    <scope>NUCLEOTIDE SEQUENCE [LARGE SCALE GENOMIC DNA]</scope>
    <source>
        <strain evidence="7">DF5081</strain>
    </source>
</reference>